<dbReference type="Proteomes" id="UP000039046">
    <property type="component" value="Unassembled WGS sequence"/>
</dbReference>
<dbReference type="AlphaFoldDB" id="A0A0A1TRJ4"/>
<dbReference type="SUPFAM" id="SSF54427">
    <property type="entry name" value="NTF2-like"/>
    <property type="match status" value="1"/>
</dbReference>
<dbReference type="Gene3D" id="3.10.450.50">
    <property type="match status" value="1"/>
</dbReference>
<proteinExistence type="predicted"/>
<dbReference type="InterPro" id="IPR037401">
    <property type="entry name" value="SnoaL-like"/>
</dbReference>
<reference evidence="2 3" key="1">
    <citation type="journal article" date="2015" name="Genome Announc.">
        <title>Draft Genome Sequence and Gene Annotation of the Entomopathogenic Fungus Verticillium hemipterigenum.</title>
        <authorList>
            <person name="Horn F."/>
            <person name="Habel A."/>
            <person name="Scharf D.H."/>
            <person name="Dworschak J."/>
            <person name="Brakhage A.A."/>
            <person name="Guthke R."/>
            <person name="Hertweck C."/>
            <person name="Linde J."/>
        </authorList>
    </citation>
    <scope>NUCLEOTIDE SEQUENCE [LARGE SCALE GENOMIC DNA]</scope>
</reference>
<accession>A0A0A1TRJ4</accession>
<sequence>MLPIVRCEIRDCKVRRDEYIIASLHHIKIESYNHHHFNCQFNFSSIPFQRKLATKRNLIKMLPSYLLTLIAMPLALAAPTKCCNKAITSRAYHEKIMNNYLNVWAGDLSLVDTTFAPALILHGDRFPTGAHGSVQLAPFVNSSAAFAAFVQSTRSGFDRYEFAVDRWAGDGLNVAIRWILKGVIGPKFKVVPTMLKEGSAVTYNGTEFLTLDPCTGLIVDVSSAQDLIDFMHNLGNDINLTPIQG</sequence>
<dbReference type="InterPro" id="IPR032710">
    <property type="entry name" value="NTF2-like_dom_sf"/>
</dbReference>
<name>A0A0A1TRJ4_9HYPO</name>
<dbReference type="Pfam" id="PF12680">
    <property type="entry name" value="SnoaL_2"/>
    <property type="match status" value="1"/>
</dbReference>
<dbReference type="HOGENOM" id="CLU_1134235_0_0_1"/>
<protein>
    <recommendedName>
        <fullName evidence="1">SnoaL-like domain-containing protein</fullName>
    </recommendedName>
</protein>
<keyword evidence="3" id="KW-1185">Reference proteome</keyword>
<feature type="domain" description="SnoaL-like" evidence="1">
    <location>
        <begin position="103"/>
        <end position="219"/>
    </location>
</feature>
<evidence type="ECO:0000313" key="3">
    <source>
        <dbReference type="Proteomes" id="UP000039046"/>
    </source>
</evidence>
<organism evidence="2 3">
    <name type="scientific">[Torrubiella] hemipterigena</name>
    <dbReference type="NCBI Taxonomy" id="1531966"/>
    <lineage>
        <taxon>Eukaryota</taxon>
        <taxon>Fungi</taxon>
        <taxon>Dikarya</taxon>
        <taxon>Ascomycota</taxon>
        <taxon>Pezizomycotina</taxon>
        <taxon>Sordariomycetes</taxon>
        <taxon>Hypocreomycetidae</taxon>
        <taxon>Hypocreales</taxon>
        <taxon>Clavicipitaceae</taxon>
        <taxon>Clavicipitaceae incertae sedis</taxon>
        <taxon>'Torrubiella' clade</taxon>
    </lineage>
</organism>
<gene>
    <name evidence="2" type="ORF">VHEMI10227</name>
</gene>
<dbReference type="OrthoDB" id="3637354at2759"/>
<evidence type="ECO:0000259" key="1">
    <source>
        <dbReference type="Pfam" id="PF12680"/>
    </source>
</evidence>
<evidence type="ECO:0000313" key="2">
    <source>
        <dbReference type="EMBL" id="CEJ94710.1"/>
    </source>
</evidence>
<dbReference type="EMBL" id="CDHN01000007">
    <property type="protein sequence ID" value="CEJ94710.1"/>
    <property type="molecule type" value="Genomic_DNA"/>
</dbReference>